<dbReference type="Proteomes" id="UP000499080">
    <property type="component" value="Unassembled WGS sequence"/>
</dbReference>
<organism evidence="1 2">
    <name type="scientific">Araneus ventricosus</name>
    <name type="common">Orbweaver spider</name>
    <name type="synonym">Epeira ventricosa</name>
    <dbReference type="NCBI Taxonomy" id="182803"/>
    <lineage>
        <taxon>Eukaryota</taxon>
        <taxon>Metazoa</taxon>
        <taxon>Ecdysozoa</taxon>
        <taxon>Arthropoda</taxon>
        <taxon>Chelicerata</taxon>
        <taxon>Arachnida</taxon>
        <taxon>Araneae</taxon>
        <taxon>Araneomorphae</taxon>
        <taxon>Entelegynae</taxon>
        <taxon>Araneoidea</taxon>
        <taxon>Araneidae</taxon>
        <taxon>Araneus</taxon>
    </lineage>
</organism>
<sequence>MDYIRVPHLPFNDYKQLITRTKNLGALCALPHLNILGYLIPPFNRFHSLLHTYLKLTRSSDLLFSWPSVRRHRALLSKQKLTLIMKKEQFAATTDPSSSLDFSRSLAS</sequence>
<accession>A0A4Y2SHT5</accession>
<name>A0A4Y2SHT5_ARAVE</name>
<evidence type="ECO:0000313" key="2">
    <source>
        <dbReference type="Proteomes" id="UP000499080"/>
    </source>
</evidence>
<evidence type="ECO:0000313" key="1">
    <source>
        <dbReference type="EMBL" id="GBN87804.1"/>
    </source>
</evidence>
<keyword evidence="2" id="KW-1185">Reference proteome</keyword>
<gene>
    <name evidence="1" type="ORF">AVEN_86372_1</name>
</gene>
<reference evidence="1 2" key="1">
    <citation type="journal article" date="2019" name="Sci. Rep.">
        <title>Orb-weaving spider Araneus ventricosus genome elucidates the spidroin gene catalogue.</title>
        <authorList>
            <person name="Kono N."/>
            <person name="Nakamura H."/>
            <person name="Ohtoshi R."/>
            <person name="Moran D.A.P."/>
            <person name="Shinohara A."/>
            <person name="Yoshida Y."/>
            <person name="Fujiwara M."/>
            <person name="Mori M."/>
            <person name="Tomita M."/>
            <person name="Arakawa K."/>
        </authorList>
    </citation>
    <scope>NUCLEOTIDE SEQUENCE [LARGE SCALE GENOMIC DNA]</scope>
</reference>
<protein>
    <submittedName>
        <fullName evidence="1">Uncharacterized protein</fullName>
    </submittedName>
</protein>
<proteinExistence type="predicted"/>
<dbReference type="AlphaFoldDB" id="A0A4Y2SHT5"/>
<comment type="caution">
    <text evidence="1">The sequence shown here is derived from an EMBL/GenBank/DDBJ whole genome shotgun (WGS) entry which is preliminary data.</text>
</comment>
<dbReference type="EMBL" id="BGPR01021979">
    <property type="protein sequence ID" value="GBN87804.1"/>
    <property type="molecule type" value="Genomic_DNA"/>
</dbReference>